<comment type="caution">
    <text evidence="11">The sequence shown here is derived from an EMBL/GenBank/DDBJ whole genome shotgun (WGS) entry which is preliminary data.</text>
</comment>
<proteinExistence type="inferred from homology"/>
<comment type="catalytic activity">
    <reaction evidence="7">
        <text>adenosine + H2O + H(+) = inosine + NH4(+)</text>
        <dbReference type="Rhea" id="RHEA:24408"/>
        <dbReference type="ChEBI" id="CHEBI:15377"/>
        <dbReference type="ChEBI" id="CHEBI:15378"/>
        <dbReference type="ChEBI" id="CHEBI:16335"/>
        <dbReference type="ChEBI" id="CHEBI:17596"/>
        <dbReference type="ChEBI" id="CHEBI:28938"/>
        <dbReference type="EC" id="3.5.4.4"/>
    </reaction>
    <physiologicalReaction direction="left-to-right" evidence="7">
        <dbReference type="Rhea" id="RHEA:24409"/>
    </physiologicalReaction>
</comment>
<keyword evidence="5" id="KW-0378">Hydrolase</keyword>
<evidence type="ECO:0000256" key="7">
    <source>
        <dbReference type="ARBA" id="ARBA00047989"/>
    </source>
</evidence>
<dbReference type="Proteomes" id="UP000178272">
    <property type="component" value="Unassembled WGS sequence"/>
</dbReference>
<evidence type="ECO:0000256" key="6">
    <source>
        <dbReference type="ARBA" id="ARBA00022833"/>
    </source>
</evidence>
<keyword evidence="6" id="KW-0862">Zinc</keyword>
<protein>
    <recommendedName>
        <fullName evidence="10">Purine nucleoside phosphorylase</fullName>
    </recommendedName>
</protein>
<dbReference type="GO" id="GO:0017061">
    <property type="term" value="F:S-methyl-5-thioadenosine phosphorylase activity"/>
    <property type="evidence" value="ECO:0007669"/>
    <property type="project" value="UniProtKB-EC"/>
</dbReference>
<evidence type="ECO:0000256" key="2">
    <source>
        <dbReference type="ARBA" id="ARBA00007353"/>
    </source>
</evidence>
<name>A0A1G1V5T0_9BACT</name>
<evidence type="ECO:0000256" key="4">
    <source>
        <dbReference type="ARBA" id="ARBA00022723"/>
    </source>
</evidence>
<dbReference type="GO" id="GO:0016787">
    <property type="term" value="F:hydrolase activity"/>
    <property type="evidence" value="ECO:0007669"/>
    <property type="project" value="UniProtKB-KW"/>
</dbReference>
<comment type="catalytic activity">
    <reaction evidence="9">
        <text>S-methyl-5'-thioadenosine + phosphate = 5-(methylsulfanyl)-alpha-D-ribose 1-phosphate + adenine</text>
        <dbReference type="Rhea" id="RHEA:11852"/>
        <dbReference type="ChEBI" id="CHEBI:16708"/>
        <dbReference type="ChEBI" id="CHEBI:17509"/>
        <dbReference type="ChEBI" id="CHEBI:43474"/>
        <dbReference type="ChEBI" id="CHEBI:58533"/>
        <dbReference type="EC" id="2.4.2.28"/>
    </reaction>
    <physiologicalReaction direction="left-to-right" evidence="9">
        <dbReference type="Rhea" id="RHEA:11853"/>
    </physiologicalReaction>
</comment>
<evidence type="ECO:0000256" key="1">
    <source>
        <dbReference type="ARBA" id="ARBA00000553"/>
    </source>
</evidence>
<gene>
    <name evidence="11" type="ORF">A3F61_03900</name>
</gene>
<keyword evidence="4" id="KW-0479">Metal-binding</keyword>
<sequence length="266" mass="29114">MFTENINSIEILRFENLSGYSQITQFISTRKGGVSKPPFDTLNISFKEEDFTVVLENHKRLAHAVNVPVDNFVFCRQVHSGNVAVVTGQQRGAGVYARETALIDTDAMITNEANLCLSVLAADCVPILLYDPAKNAIGAVHSGRKGTVAKILTNTIERMKKEFGTDPEDLKVGIGPSIGSESYEVDTPVIEAFAASFPGNNFIQMKDKTHGTLNLWEANKFLLLTAGVQDHNIEIAGIDTYTNTDKFFSARKDGLTGRFVAGIMLH</sequence>
<dbReference type="SUPFAM" id="SSF64438">
    <property type="entry name" value="CNF1/YfiH-like putative cysteine hydrolases"/>
    <property type="match status" value="1"/>
</dbReference>
<dbReference type="Gene3D" id="3.60.140.10">
    <property type="entry name" value="CNF1/YfiH-like putative cysteine hydrolases"/>
    <property type="match status" value="1"/>
</dbReference>
<evidence type="ECO:0000313" key="12">
    <source>
        <dbReference type="Proteomes" id="UP000178272"/>
    </source>
</evidence>
<dbReference type="GO" id="GO:0005507">
    <property type="term" value="F:copper ion binding"/>
    <property type="evidence" value="ECO:0007669"/>
    <property type="project" value="TreeGrafter"/>
</dbReference>
<evidence type="ECO:0000256" key="8">
    <source>
        <dbReference type="ARBA" id="ARBA00048968"/>
    </source>
</evidence>
<comment type="catalytic activity">
    <reaction evidence="8">
        <text>adenosine + phosphate = alpha-D-ribose 1-phosphate + adenine</text>
        <dbReference type="Rhea" id="RHEA:27642"/>
        <dbReference type="ChEBI" id="CHEBI:16335"/>
        <dbReference type="ChEBI" id="CHEBI:16708"/>
        <dbReference type="ChEBI" id="CHEBI:43474"/>
        <dbReference type="ChEBI" id="CHEBI:57720"/>
        <dbReference type="EC" id="2.4.2.1"/>
    </reaction>
    <physiologicalReaction direction="left-to-right" evidence="8">
        <dbReference type="Rhea" id="RHEA:27643"/>
    </physiologicalReaction>
</comment>
<keyword evidence="3" id="KW-0808">Transferase</keyword>
<dbReference type="InterPro" id="IPR011324">
    <property type="entry name" value="Cytotoxic_necrot_fac-like_cat"/>
</dbReference>
<organism evidence="11 12">
    <name type="scientific">Candidatus Blackburnbacteria bacterium RIFCSPHIGHO2_12_FULL_41_13b</name>
    <dbReference type="NCBI Taxonomy" id="1797517"/>
    <lineage>
        <taxon>Bacteria</taxon>
        <taxon>Candidatus Blackburniibacteriota</taxon>
    </lineage>
</organism>
<evidence type="ECO:0000256" key="9">
    <source>
        <dbReference type="ARBA" id="ARBA00049893"/>
    </source>
</evidence>
<reference evidence="11 12" key="1">
    <citation type="journal article" date="2016" name="Nat. Commun.">
        <title>Thousands of microbial genomes shed light on interconnected biogeochemical processes in an aquifer system.</title>
        <authorList>
            <person name="Anantharaman K."/>
            <person name="Brown C.T."/>
            <person name="Hug L.A."/>
            <person name="Sharon I."/>
            <person name="Castelle C.J."/>
            <person name="Probst A.J."/>
            <person name="Thomas B.C."/>
            <person name="Singh A."/>
            <person name="Wilkins M.J."/>
            <person name="Karaoz U."/>
            <person name="Brodie E.L."/>
            <person name="Williams K.H."/>
            <person name="Hubbard S.S."/>
            <person name="Banfield J.F."/>
        </authorList>
    </citation>
    <scope>NUCLEOTIDE SEQUENCE [LARGE SCALE GENOMIC DNA]</scope>
</reference>
<dbReference type="PANTHER" id="PTHR30616:SF2">
    <property type="entry name" value="PURINE NUCLEOSIDE PHOSPHORYLASE LACC1"/>
    <property type="match status" value="1"/>
</dbReference>
<dbReference type="NCBIfam" id="TIGR00726">
    <property type="entry name" value="peptidoglycan editing factor PgeF"/>
    <property type="match status" value="1"/>
</dbReference>
<dbReference type="PANTHER" id="PTHR30616">
    <property type="entry name" value="UNCHARACTERIZED PROTEIN YFIH"/>
    <property type="match status" value="1"/>
</dbReference>
<dbReference type="EMBL" id="MHCA01000053">
    <property type="protein sequence ID" value="OGY10602.1"/>
    <property type="molecule type" value="Genomic_DNA"/>
</dbReference>
<comment type="catalytic activity">
    <reaction evidence="1">
        <text>inosine + phosphate = alpha-D-ribose 1-phosphate + hypoxanthine</text>
        <dbReference type="Rhea" id="RHEA:27646"/>
        <dbReference type="ChEBI" id="CHEBI:17368"/>
        <dbReference type="ChEBI" id="CHEBI:17596"/>
        <dbReference type="ChEBI" id="CHEBI:43474"/>
        <dbReference type="ChEBI" id="CHEBI:57720"/>
        <dbReference type="EC" id="2.4.2.1"/>
    </reaction>
    <physiologicalReaction direction="left-to-right" evidence="1">
        <dbReference type="Rhea" id="RHEA:27647"/>
    </physiologicalReaction>
</comment>
<dbReference type="CDD" id="cd16833">
    <property type="entry name" value="YfiH"/>
    <property type="match status" value="1"/>
</dbReference>
<dbReference type="InterPro" id="IPR003730">
    <property type="entry name" value="Cu_polyphenol_OxRdtase"/>
</dbReference>
<dbReference type="STRING" id="1797517.A3F61_03900"/>
<evidence type="ECO:0000256" key="5">
    <source>
        <dbReference type="ARBA" id="ARBA00022801"/>
    </source>
</evidence>
<accession>A0A1G1V5T0</accession>
<dbReference type="AlphaFoldDB" id="A0A1G1V5T0"/>
<dbReference type="Pfam" id="PF02578">
    <property type="entry name" value="Cu-oxidase_4"/>
    <property type="match status" value="1"/>
</dbReference>
<evidence type="ECO:0000256" key="10">
    <source>
        <dbReference type="RuleBase" id="RU361274"/>
    </source>
</evidence>
<comment type="similarity">
    <text evidence="2 10">Belongs to the purine nucleoside phosphorylase YfiH/LACC1 family.</text>
</comment>
<dbReference type="InterPro" id="IPR038371">
    <property type="entry name" value="Cu_polyphenol_OxRdtase_sf"/>
</dbReference>
<evidence type="ECO:0000313" key="11">
    <source>
        <dbReference type="EMBL" id="OGY10602.1"/>
    </source>
</evidence>
<evidence type="ECO:0000256" key="3">
    <source>
        <dbReference type="ARBA" id="ARBA00022679"/>
    </source>
</evidence>